<dbReference type="RefSeq" id="WP_057911336.1">
    <property type="nucleotide sequence ID" value="NZ_CP018796.1"/>
</dbReference>
<feature type="signal peptide" evidence="2">
    <location>
        <begin position="1"/>
        <end position="35"/>
    </location>
</feature>
<dbReference type="EMBL" id="MSBD01000007">
    <property type="protein sequence ID" value="ORN30839.1"/>
    <property type="molecule type" value="Genomic_DNA"/>
</dbReference>
<protein>
    <recommendedName>
        <fullName evidence="3">DUF5776 domain-containing protein</fullName>
    </recommendedName>
</protein>
<evidence type="ECO:0000259" key="3">
    <source>
        <dbReference type="Pfam" id="PF19087"/>
    </source>
</evidence>
<proteinExistence type="predicted"/>
<gene>
    <name evidence="4" type="ORF">FAM23169_00384</name>
</gene>
<dbReference type="Proteomes" id="UP000193009">
    <property type="component" value="Unassembled WGS sequence"/>
</dbReference>
<evidence type="ECO:0000313" key="5">
    <source>
        <dbReference type="Proteomes" id="UP000193009"/>
    </source>
</evidence>
<dbReference type="STRING" id="152331.FAM21731_00425"/>
<feature type="compositionally biased region" description="Low complexity" evidence="1">
    <location>
        <begin position="421"/>
        <end position="451"/>
    </location>
</feature>
<feature type="chain" id="PRO_5010882332" description="DUF5776 domain-containing protein" evidence="2">
    <location>
        <begin position="36"/>
        <end position="615"/>
    </location>
</feature>
<feature type="domain" description="DUF5776" evidence="3">
    <location>
        <begin position="544"/>
        <end position="612"/>
    </location>
</feature>
<organism evidence="4 5">
    <name type="scientific">Lentilactobacillus parabuchneri</name>
    <dbReference type="NCBI Taxonomy" id="152331"/>
    <lineage>
        <taxon>Bacteria</taxon>
        <taxon>Bacillati</taxon>
        <taxon>Bacillota</taxon>
        <taxon>Bacilli</taxon>
        <taxon>Lactobacillales</taxon>
        <taxon>Lactobacillaceae</taxon>
        <taxon>Lentilactobacillus</taxon>
    </lineage>
</organism>
<dbReference type="KEGG" id="lpar:FAM21731_00425"/>
<evidence type="ECO:0000256" key="2">
    <source>
        <dbReference type="SAM" id="SignalP"/>
    </source>
</evidence>
<feature type="region of interest" description="Disordered" evidence="1">
    <location>
        <begin position="410"/>
        <end position="452"/>
    </location>
</feature>
<sequence length="615" mass="67902">MKITKIHLAQTIIKVTISMAALVGFAVTSTQQASADSSSPFYNGEQPNYTPVEFQGSQLQFSVYFTNEDESATSNYGSYASHYDGTTMKYLDPESHSIIDKDKLKGQLYAKYVIYNPTNTDQPVNNQFSLRKIGLPSNVLLASFNWTEKATNYTPASGFTDGPQIYHSGEFYTLTDFKAKDQQYFTVDSVAILKTQGTLGPKGTYILKVPLKVADNINYSDNSDGNTLYLANALRTPIANNKEVIDTAVARARFAEQVPLTGKFLPVVKNADGSYTPISDIQSVMPNIANNNGSLRFDDFWMIGFDSTVNTNFDTLQQVPYTTSKLSYYIDESKLLDSTGASLLDNLKKNYGYTLPTNADGTTQSLFNYVYGDTPTFTKDGKTIANPLGSNGVGNFYLVFSKIPNWVKPTDNNNHGGGSSGSSTTTTTTNNSTTTNPTNNAWNPSNPTATNGTGLPNYAAVKGAAVYATKKIYMYKHADFKKSQRIAVYPKVKRVNRPMFVVLDYVKSSNGTLRYKVRDVNHGKKTAGKVGYITSSKKYVVNAYYQTMPKSKKITVIAKNGVHAYKSASLNGRSKTYKKGTKLTVKKIVKHNLTTRYQLSNGYYVTANKKFVIQH</sequence>
<accession>A0A1X1FHA8</accession>
<dbReference type="AlphaFoldDB" id="A0A1X1FHA8"/>
<evidence type="ECO:0000313" key="4">
    <source>
        <dbReference type="EMBL" id="ORN30839.1"/>
    </source>
</evidence>
<name>A0A1X1FHA8_9LACO</name>
<keyword evidence="2" id="KW-0732">Signal</keyword>
<evidence type="ECO:0000256" key="1">
    <source>
        <dbReference type="SAM" id="MobiDB-lite"/>
    </source>
</evidence>
<reference evidence="4 5" key="1">
    <citation type="journal article" date="2017" name="Front. Microbiol.">
        <title>The Histidine Decarboxylase Gene Cluster of Lactobacillus parabuchneri Was Gained by Horizontal Gene Transfer and Is Mobile within the Species.</title>
        <authorList>
            <person name="Wuthrich D."/>
            <person name="Berthoud H."/>
            <person name="Wechsler D."/>
            <person name="Eugster E."/>
            <person name="Irmler S."/>
            <person name="Bruggmann R."/>
        </authorList>
    </citation>
    <scope>NUCLEOTIDE SEQUENCE [LARGE SCALE GENOMIC DNA]</scope>
    <source>
        <strain evidence="4 5">FAM23169</strain>
    </source>
</reference>
<keyword evidence="5" id="KW-1185">Reference proteome</keyword>
<comment type="caution">
    <text evidence="4">The sequence shown here is derived from an EMBL/GenBank/DDBJ whole genome shotgun (WGS) entry which is preliminary data.</text>
</comment>
<dbReference type="InterPro" id="IPR044081">
    <property type="entry name" value="DUF5776"/>
</dbReference>
<dbReference type="Pfam" id="PF19087">
    <property type="entry name" value="DUF5776"/>
    <property type="match status" value="1"/>
</dbReference>